<dbReference type="InterPro" id="IPR012438">
    <property type="entry name" value="DUF1639"/>
</dbReference>
<feature type="region of interest" description="Disordered" evidence="1">
    <location>
        <begin position="38"/>
        <end position="91"/>
    </location>
</feature>
<dbReference type="Pfam" id="PF07797">
    <property type="entry name" value="DUF1639"/>
    <property type="match status" value="1"/>
</dbReference>
<dbReference type="AlphaFoldDB" id="A0ABD1R9J5"/>
<feature type="compositionally biased region" description="Basic residues" evidence="1">
    <location>
        <begin position="54"/>
        <end position="63"/>
    </location>
</feature>
<dbReference type="Proteomes" id="UP001604336">
    <property type="component" value="Unassembled WGS sequence"/>
</dbReference>
<proteinExistence type="predicted"/>
<evidence type="ECO:0008006" key="4">
    <source>
        <dbReference type="Google" id="ProtNLM"/>
    </source>
</evidence>
<accession>A0ABD1R9J5</accession>
<evidence type="ECO:0000313" key="3">
    <source>
        <dbReference type="Proteomes" id="UP001604336"/>
    </source>
</evidence>
<evidence type="ECO:0000256" key="1">
    <source>
        <dbReference type="SAM" id="MobiDB-lite"/>
    </source>
</evidence>
<dbReference type="PANTHER" id="PTHR33130:SF43">
    <property type="entry name" value="OS01G0688600 PROTEIN"/>
    <property type="match status" value="1"/>
</dbReference>
<reference evidence="3" key="1">
    <citation type="submission" date="2024-07" db="EMBL/GenBank/DDBJ databases">
        <title>Two chromosome-level genome assemblies of Korean endemic species Abeliophyllum distichum and Forsythia ovata (Oleaceae).</title>
        <authorList>
            <person name="Jang H."/>
        </authorList>
    </citation>
    <scope>NUCLEOTIDE SEQUENCE [LARGE SCALE GENOMIC DNA]</scope>
</reference>
<organism evidence="2 3">
    <name type="scientific">Abeliophyllum distichum</name>
    <dbReference type="NCBI Taxonomy" id="126358"/>
    <lineage>
        <taxon>Eukaryota</taxon>
        <taxon>Viridiplantae</taxon>
        <taxon>Streptophyta</taxon>
        <taxon>Embryophyta</taxon>
        <taxon>Tracheophyta</taxon>
        <taxon>Spermatophyta</taxon>
        <taxon>Magnoliopsida</taxon>
        <taxon>eudicotyledons</taxon>
        <taxon>Gunneridae</taxon>
        <taxon>Pentapetalae</taxon>
        <taxon>asterids</taxon>
        <taxon>lamiids</taxon>
        <taxon>Lamiales</taxon>
        <taxon>Oleaceae</taxon>
        <taxon>Forsythieae</taxon>
        <taxon>Abeliophyllum</taxon>
    </lineage>
</organism>
<feature type="compositionally biased region" description="Basic and acidic residues" evidence="1">
    <location>
        <begin position="64"/>
        <end position="73"/>
    </location>
</feature>
<protein>
    <recommendedName>
        <fullName evidence="4">DUF1639 family protein</fullName>
    </recommendedName>
</protein>
<dbReference type="PANTHER" id="PTHR33130">
    <property type="entry name" value="PUTATIVE (DUF1639)-RELATED"/>
    <property type="match status" value="1"/>
</dbReference>
<sequence length="319" mass="34640">MAMGTERSKNLHNFTLPGGLRWGNQRFLRCMKMNSNGQISPLHRFNSDSDSDHRPHHSIQQRRSTRERQRDSSSESMHGSQKMGPTPTVECFGSGCGGRKFNDGDDGIAAIREKVMFDLQTAADKMKDAIFKESLEDGKVSVSPSPPPPPPPPPHPPVAASAEGETYRPWNLRTRRAACKTPSSGFVSGGGRIGSSGTASWSDGVGSGKGLKVDAPKPGPWQSPTRTAAVDNKSPKLRSGATGAAGSSPSGEKRERAKFSVALSKKEIEEDFMAMVGHRPPRRPKKRAKIVQKELDTQFPGLWLTEVTPDMYKVPDAVP</sequence>
<dbReference type="EMBL" id="JBFOLK010000009">
    <property type="protein sequence ID" value="KAL2485080.1"/>
    <property type="molecule type" value="Genomic_DNA"/>
</dbReference>
<feature type="compositionally biased region" description="Low complexity" evidence="1">
    <location>
        <begin position="239"/>
        <end position="250"/>
    </location>
</feature>
<name>A0ABD1R9J5_9LAMI</name>
<comment type="caution">
    <text evidence="2">The sequence shown here is derived from an EMBL/GenBank/DDBJ whole genome shotgun (WGS) entry which is preliminary data.</text>
</comment>
<evidence type="ECO:0000313" key="2">
    <source>
        <dbReference type="EMBL" id="KAL2485080.1"/>
    </source>
</evidence>
<feature type="compositionally biased region" description="Pro residues" evidence="1">
    <location>
        <begin position="144"/>
        <end position="157"/>
    </location>
</feature>
<keyword evidence="3" id="KW-1185">Reference proteome</keyword>
<feature type="region of interest" description="Disordered" evidence="1">
    <location>
        <begin position="136"/>
        <end position="258"/>
    </location>
</feature>
<gene>
    <name evidence="2" type="ORF">Adt_29836</name>
</gene>